<organism evidence="3 4">
    <name type="scientific">Denitromonas iodatirespirans</name>
    <dbReference type="NCBI Taxonomy" id="2795389"/>
    <lineage>
        <taxon>Bacteria</taxon>
        <taxon>Pseudomonadati</taxon>
        <taxon>Pseudomonadota</taxon>
        <taxon>Betaproteobacteria</taxon>
        <taxon>Rhodocyclales</taxon>
        <taxon>Zoogloeaceae</taxon>
        <taxon>Denitromonas</taxon>
    </lineage>
</organism>
<dbReference type="AlphaFoldDB" id="A0A944DDJ3"/>
<keyword evidence="2" id="KW-1133">Transmembrane helix</keyword>
<keyword evidence="4" id="KW-1185">Reference proteome</keyword>
<accession>A0A944DDJ3</accession>
<feature type="transmembrane region" description="Helical" evidence="2">
    <location>
        <begin position="350"/>
        <end position="369"/>
    </location>
</feature>
<name>A0A944DDJ3_DENI1</name>
<gene>
    <name evidence="3" type="ORF">I8J34_17985</name>
</gene>
<evidence type="ECO:0000313" key="4">
    <source>
        <dbReference type="Proteomes" id="UP000694660"/>
    </source>
</evidence>
<feature type="compositionally biased region" description="Pro residues" evidence="1">
    <location>
        <begin position="290"/>
        <end position="321"/>
    </location>
</feature>
<dbReference type="Proteomes" id="UP000694660">
    <property type="component" value="Unassembled WGS sequence"/>
</dbReference>
<proteinExistence type="predicted"/>
<keyword evidence="2" id="KW-0472">Membrane</keyword>
<feature type="region of interest" description="Disordered" evidence="1">
    <location>
        <begin position="265"/>
        <end position="347"/>
    </location>
</feature>
<dbReference type="EMBL" id="JAEKFT010000024">
    <property type="protein sequence ID" value="MBT0963076.1"/>
    <property type="molecule type" value="Genomic_DNA"/>
</dbReference>
<evidence type="ECO:0000256" key="1">
    <source>
        <dbReference type="SAM" id="MobiDB-lite"/>
    </source>
</evidence>
<feature type="region of interest" description="Disordered" evidence="1">
    <location>
        <begin position="207"/>
        <end position="230"/>
    </location>
</feature>
<comment type="caution">
    <text evidence="3">The sequence shown here is derived from an EMBL/GenBank/DDBJ whole genome shotgun (WGS) entry which is preliminary data.</text>
</comment>
<keyword evidence="2" id="KW-0812">Transmembrane</keyword>
<reference evidence="4" key="1">
    <citation type="journal article" date="2022" name="ISME J.">
        <title>Genetic and phylogenetic analysis of dissimilatory iodate-reducing bacteria identifies potential niches across the world's oceans.</title>
        <authorList>
            <person name="Reyes-Umana V."/>
            <person name="Henning Z."/>
            <person name="Lee K."/>
            <person name="Barnum T.P."/>
            <person name="Coates J.D."/>
        </authorList>
    </citation>
    <scope>NUCLEOTIDE SEQUENCE [LARGE SCALE GENOMIC DNA]</scope>
    <source>
        <strain evidence="4">IR12</strain>
    </source>
</reference>
<evidence type="ECO:0000313" key="3">
    <source>
        <dbReference type="EMBL" id="MBT0963076.1"/>
    </source>
</evidence>
<sequence length="372" mass="39658">MSALYSIVFSGDLRDGFAPEQVKARFAARFALKPAQLAQMFSGREITLKKGLSADQARRYVAELEAMGLQAHARAVGGAEPVAPPKPAATEAGYRIVFAGKVLPGFSREAVMRASASRLHFDARQQAMLFSGKRVTMKRGLSEEKARSYLTTLRHMGMDVATDPALPRPAPVETSAHDEATEASLMETQFTPAAPYNFENTFHSSSSLDMLRSDDDDLPPLPDPANPALGHARSAMMQTIINPEAMRDYEAALADDPELSALREAHDAPAPAPRRVPSTPVDFDFTAPPVSRPVPPPTATEPPKPAPEPQPVPPSEPPAPQAPAAVLAPLDDRLATQTPPEPPARTSRTGTLIAVLAVAVLVALALFYLGGG</sequence>
<evidence type="ECO:0000256" key="2">
    <source>
        <dbReference type="SAM" id="Phobius"/>
    </source>
</evidence>
<protein>
    <submittedName>
        <fullName evidence="3">Uncharacterized protein</fullName>
    </submittedName>
</protein>
<dbReference type="RefSeq" id="WP_214363014.1">
    <property type="nucleotide sequence ID" value="NZ_JAEKFT010000024.1"/>
</dbReference>